<dbReference type="AlphaFoldDB" id="A0A1M6SBC8"/>
<dbReference type="STRING" id="1055723.SAMN05216293_1067"/>
<evidence type="ECO:0000313" key="4">
    <source>
        <dbReference type="Proteomes" id="UP000198940"/>
    </source>
</evidence>
<dbReference type="EMBL" id="FOKU01000002">
    <property type="protein sequence ID" value="SFB79737.1"/>
    <property type="molecule type" value="Genomic_DNA"/>
</dbReference>
<proteinExistence type="predicted"/>
<accession>A0A1M6SBC8</accession>
<gene>
    <name evidence="1" type="ORF">SAMN04487891_102388</name>
    <name evidence="2" type="ORF">SAMN05216293_1067</name>
</gene>
<keyword evidence="4" id="KW-1185">Reference proteome</keyword>
<dbReference type="RefSeq" id="WP_072877648.1">
    <property type="nucleotide sequence ID" value="NZ_FOKU01000002.1"/>
</dbReference>
<dbReference type="EMBL" id="FRAT01000002">
    <property type="protein sequence ID" value="SHK42082.1"/>
    <property type="molecule type" value="Genomic_DNA"/>
</dbReference>
<comment type="caution">
    <text evidence="2">The sequence shown here is derived from an EMBL/GenBank/DDBJ whole genome shotgun (WGS) entry which is preliminary data.</text>
</comment>
<sequence length="144" mass="17191">MEERLKEKLWAFIAENNPELMFNLQEDYSVRKYLDGKINTLLPQLEQWKKDQVPEYIMEDMAMRELTADLKPSKFHYIREILEAEFETDFLRFKEAGVLTYEVVNLLDSSKEAFEAIDFSEKNKDSRRLRYAVMGMIAAYLESR</sequence>
<reference evidence="2 3" key="1">
    <citation type="submission" date="2016-11" db="EMBL/GenBank/DDBJ databases">
        <authorList>
            <person name="Varghese N."/>
            <person name="Submissions S."/>
        </authorList>
    </citation>
    <scope>NUCLEOTIDE SEQUENCE [LARGE SCALE GENOMIC DNA]</scope>
    <source>
        <strain evidence="2 3">CGMCC 1.12174</strain>
        <strain evidence="1 4">DSM 26351</strain>
    </source>
</reference>
<evidence type="ECO:0000313" key="3">
    <source>
        <dbReference type="Proteomes" id="UP000184031"/>
    </source>
</evidence>
<organism evidence="2 3">
    <name type="scientific">Flagellimonas taeanensis</name>
    <dbReference type="NCBI Taxonomy" id="1005926"/>
    <lineage>
        <taxon>Bacteria</taxon>
        <taxon>Pseudomonadati</taxon>
        <taxon>Bacteroidota</taxon>
        <taxon>Flavobacteriia</taxon>
        <taxon>Flavobacteriales</taxon>
        <taxon>Flavobacteriaceae</taxon>
        <taxon>Flagellimonas</taxon>
    </lineage>
</organism>
<name>A0A1M6SBC8_9FLAO</name>
<dbReference type="OrthoDB" id="660922at2"/>
<dbReference type="Proteomes" id="UP000184031">
    <property type="component" value="Unassembled WGS sequence"/>
</dbReference>
<evidence type="ECO:0000313" key="2">
    <source>
        <dbReference type="EMBL" id="SHK42082.1"/>
    </source>
</evidence>
<protein>
    <submittedName>
        <fullName evidence="2">Uncharacterized protein</fullName>
    </submittedName>
</protein>
<dbReference type="Proteomes" id="UP000198940">
    <property type="component" value="Unassembled WGS sequence"/>
</dbReference>
<evidence type="ECO:0000313" key="1">
    <source>
        <dbReference type="EMBL" id="SFB79737.1"/>
    </source>
</evidence>